<comment type="caution">
    <text evidence="4">The sequence shown here is derived from an EMBL/GenBank/DDBJ whole genome shotgun (WGS) entry which is preliminary data.</text>
</comment>
<evidence type="ECO:0000259" key="3">
    <source>
        <dbReference type="PROSITE" id="PS01124"/>
    </source>
</evidence>
<sequence length="180" mass="20921">MVLTYEKMLEATLNRNAAYDGELFVGVRTTKIYCLPSCKAKKPFIKNIIFFKTREEAITAEFRGCKRCKSEFFPHIAPEWLEPVMTYIKKSKHTKINEIKRAKVAGVNITTIRRYFKSHFQITPIAYYRRLRLTNVKKMIVEGKNCSIASYRSGFKSISGFRDVFIKEHGSPPGKFCTNR</sequence>
<dbReference type="InterPro" id="IPR018060">
    <property type="entry name" value="HTH_AraC"/>
</dbReference>
<dbReference type="SMART" id="SM00342">
    <property type="entry name" value="HTH_ARAC"/>
    <property type="match status" value="1"/>
</dbReference>
<dbReference type="GO" id="GO:0003700">
    <property type="term" value="F:DNA-binding transcription factor activity"/>
    <property type="evidence" value="ECO:0007669"/>
    <property type="project" value="InterPro"/>
</dbReference>
<evidence type="ECO:0000313" key="4">
    <source>
        <dbReference type="EMBL" id="KKN07514.1"/>
    </source>
</evidence>
<organism evidence="4">
    <name type="scientific">marine sediment metagenome</name>
    <dbReference type="NCBI Taxonomy" id="412755"/>
    <lineage>
        <taxon>unclassified sequences</taxon>
        <taxon>metagenomes</taxon>
        <taxon>ecological metagenomes</taxon>
    </lineage>
</organism>
<evidence type="ECO:0000256" key="1">
    <source>
        <dbReference type="ARBA" id="ARBA00023125"/>
    </source>
</evidence>
<accession>A0A0F9MPD6</accession>
<gene>
    <name evidence="4" type="ORF">LCGC14_1066190</name>
</gene>
<dbReference type="InterPro" id="IPR004026">
    <property type="entry name" value="Ada_DNA_repair_Zn-bd"/>
</dbReference>
<feature type="domain" description="HTH araC/xylS-type" evidence="3">
    <location>
        <begin position="82"/>
        <end position="179"/>
    </location>
</feature>
<dbReference type="Pfam" id="PF12833">
    <property type="entry name" value="HTH_18"/>
    <property type="match status" value="1"/>
</dbReference>
<dbReference type="GO" id="GO:0008168">
    <property type="term" value="F:methyltransferase activity"/>
    <property type="evidence" value="ECO:0007669"/>
    <property type="project" value="InterPro"/>
</dbReference>
<protein>
    <recommendedName>
        <fullName evidence="3">HTH araC/xylS-type domain-containing protein</fullName>
    </recommendedName>
</protein>
<dbReference type="Gene3D" id="1.10.10.60">
    <property type="entry name" value="Homeodomain-like"/>
    <property type="match status" value="1"/>
</dbReference>
<dbReference type="PANTHER" id="PTHR43280:SF2">
    <property type="entry name" value="HTH-TYPE TRANSCRIPTIONAL REGULATOR EXSA"/>
    <property type="match status" value="1"/>
</dbReference>
<dbReference type="GO" id="GO:0006281">
    <property type="term" value="P:DNA repair"/>
    <property type="evidence" value="ECO:0007669"/>
    <property type="project" value="InterPro"/>
</dbReference>
<dbReference type="GO" id="GO:0008270">
    <property type="term" value="F:zinc ion binding"/>
    <property type="evidence" value="ECO:0007669"/>
    <property type="project" value="InterPro"/>
</dbReference>
<dbReference type="EMBL" id="LAZR01004562">
    <property type="protein sequence ID" value="KKN07514.1"/>
    <property type="molecule type" value="Genomic_DNA"/>
</dbReference>
<dbReference type="InterPro" id="IPR016220">
    <property type="entry name" value="Me-P-triester_DNA_alkyl-Trfase"/>
</dbReference>
<dbReference type="SUPFAM" id="SSF57884">
    <property type="entry name" value="Ada DNA repair protein, N-terminal domain (N-Ada 10)"/>
    <property type="match status" value="1"/>
</dbReference>
<dbReference type="GO" id="GO:0043565">
    <property type="term" value="F:sequence-specific DNA binding"/>
    <property type="evidence" value="ECO:0007669"/>
    <property type="project" value="InterPro"/>
</dbReference>
<dbReference type="AlphaFoldDB" id="A0A0F9MPD6"/>
<keyword evidence="1" id="KW-0238">DNA-binding</keyword>
<keyword evidence="2" id="KW-0010">Activator</keyword>
<dbReference type="PIRSF" id="PIRSF000408">
    <property type="entry name" value="Alkyltransferas_AdaA"/>
    <property type="match status" value="1"/>
</dbReference>
<reference evidence="4" key="1">
    <citation type="journal article" date="2015" name="Nature">
        <title>Complex archaea that bridge the gap between prokaryotes and eukaryotes.</title>
        <authorList>
            <person name="Spang A."/>
            <person name="Saw J.H."/>
            <person name="Jorgensen S.L."/>
            <person name="Zaremba-Niedzwiedzka K."/>
            <person name="Martijn J."/>
            <person name="Lind A.E."/>
            <person name="van Eijk R."/>
            <person name="Schleper C."/>
            <person name="Guy L."/>
            <person name="Ettema T.J."/>
        </authorList>
    </citation>
    <scope>NUCLEOTIDE SEQUENCE</scope>
</reference>
<dbReference type="Pfam" id="PF02805">
    <property type="entry name" value="Ada_Zn_binding"/>
    <property type="match status" value="1"/>
</dbReference>
<proteinExistence type="predicted"/>
<name>A0A0F9MPD6_9ZZZZ</name>
<dbReference type="InterPro" id="IPR035451">
    <property type="entry name" value="Ada-like_dom_sf"/>
</dbReference>
<dbReference type="Gene3D" id="3.40.10.10">
    <property type="entry name" value="DNA Methylphosphotriester Repair Domain"/>
    <property type="match status" value="1"/>
</dbReference>
<dbReference type="PANTHER" id="PTHR43280">
    <property type="entry name" value="ARAC-FAMILY TRANSCRIPTIONAL REGULATOR"/>
    <property type="match status" value="1"/>
</dbReference>
<dbReference type="PROSITE" id="PS01124">
    <property type="entry name" value="HTH_ARAC_FAMILY_2"/>
    <property type="match status" value="1"/>
</dbReference>
<evidence type="ECO:0000256" key="2">
    <source>
        <dbReference type="ARBA" id="ARBA00023159"/>
    </source>
</evidence>